<evidence type="ECO:0000313" key="3">
    <source>
        <dbReference type="Proteomes" id="UP000593567"/>
    </source>
</evidence>
<dbReference type="Proteomes" id="UP000593567">
    <property type="component" value="Unassembled WGS sequence"/>
</dbReference>
<reference evidence="2" key="1">
    <citation type="submission" date="2020-06" db="EMBL/GenBank/DDBJ databases">
        <title>Draft genome of Bugula neritina, a colonial animal packing powerful symbionts and potential medicines.</title>
        <authorList>
            <person name="Rayko M."/>
        </authorList>
    </citation>
    <scope>NUCLEOTIDE SEQUENCE [LARGE SCALE GENOMIC DNA]</scope>
    <source>
        <strain evidence="2">Kwan_BN1</strain>
    </source>
</reference>
<organism evidence="2 3">
    <name type="scientific">Bugula neritina</name>
    <name type="common">Brown bryozoan</name>
    <name type="synonym">Sertularia neritina</name>
    <dbReference type="NCBI Taxonomy" id="10212"/>
    <lineage>
        <taxon>Eukaryota</taxon>
        <taxon>Metazoa</taxon>
        <taxon>Spiralia</taxon>
        <taxon>Lophotrochozoa</taxon>
        <taxon>Bryozoa</taxon>
        <taxon>Gymnolaemata</taxon>
        <taxon>Cheilostomatida</taxon>
        <taxon>Flustrina</taxon>
        <taxon>Buguloidea</taxon>
        <taxon>Bugulidae</taxon>
        <taxon>Bugula</taxon>
    </lineage>
</organism>
<dbReference type="Pfam" id="PF00144">
    <property type="entry name" value="Beta-lactamase"/>
    <property type="match status" value="1"/>
</dbReference>
<dbReference type="PANTHER" id="PTHR43319:SF3">
    <property type="entry name" value="BETA-LACTAMASE-RELATED DOMAIN-CONTAINING PROTEIN"/>
    <property type="match status" value="1"/>
</dbReference>
<dbReference type="OrthoDB" id="5946976at2759"/>
<name>A0A7J7KS72_BUGNE</name>
<comment type="caution">
    <text evidence="2">The sequence shown here is derived from an EMBL/GenBank/DDBJ whole genome shotgun (WGS) entry which is preliminary data.</text>
</comment>
<dbReference type="InterPro" id="IPR052907">
    <property type="entry name" value="Beta-lactamase/esterase"/>
</dbReference>
<dbReference type="InterPro" id="IPR012338">
    <property type="entry name" value="Beta-lactam/transpept-like"/>
</dbReference>
<evidence type="ECO:0000313" key="2">
    <source>
        <dbReference type="EMBL" id="KAF6041024.1"/>
    </source>
</evidence>
<sequence length="426" mass="47831">MTNNKYMSFWWTSCLTVLATAILVAWIPNLLSPDPPKGNIDGHVIPKLKKVSEIFRLHLLSEEEKGAAFAVFKDGEIVVDLWGGYADIEAWQPWKKSTVANTFSLYNIAISLSLGLLYERGFVDYENTISAYWPEFGVNGKDKVTVRELLSEQSGLLRLNRSISIENLSNTDKLSEELASQYLSSPGFIQLDSDQGILELYADQLVRRVDPSHRSLKQFFEEEFSSTLGLDFFVGLPLHEQHRAARVRGHGFSIIFEVIFAPMEIIHTLLSYMRSSTFTEMNSIKRLNDPGIRSSSVGSVSGFVSARSLAQLYNDALLVGQNNLSPPIISHSTWSRMTEVPIQSHDTSWARKLGILGDWRMSAAGQVRNSPKGTKIIGYSGFGGQYVFVDKELNISLAYLTNYNSIYRSGLDPRFESLLRALYDSI</sequence>
<dbReference type="PANTHER" id="PTHR43319">
    <property type="entry name" value="BETA-LACTAMASE-RELATED"/>
    <property type="match status" value="1"/>
</dbReference>
<dbReference type="InterPro" id="IPR001466">
    <property type="entry name" value="Beta-lactam-related"/>
</dbReference>
<feature type="domain" description="Beta-lactamase-related" evidence="1">
    <location>
        <begin position="65"/>
        <end position="405"/>
    </location>
</feature>
<protein>
    <recommendedName>
        <fullName evidence="1">Beta-lactamase-related domain-containing protein</fullName>
    </recommendedName>
</protein>
<proteinExistence type="predicted"/>
<accession>A0A7J7KS72</accession>
<evidence type="ECO:0000259" key="1">
    <source>
        <dbReference type="Pfam" id="PF00144"/>
    </source>
</evidence>
<dbReference type="AlphaFoldDB" id="A0A7J7KS72"/>
<keyword evidence="3" id="KW-1185">Reference proteome</keyword>
<dbReference type="EMBL" id="VXIV02000088">
    <property type="protein sequence ID" value="KAF6041024.1"/>
    <property type="molecule type" value="Genomic_DNA"/>
</dbReference>
<dbReference type="Gene3D" id="3.40.710.10">
    <property type="entry name" value="DD-peptidase/beta-lactamase superfamily"/>
    <property type="match status" value="1"/>
</dbReference>
<gene>
    <name evidence="2" type="ORF">EB796_000665</name>
</gene>
<dbReference type="SUPFAM" id="SSF56601">
    <property type="entry name" value="beta-lactamase/transpeptidase-like"/>
    <property type="match status" value="1"/>
</dbReference>